<evidence type="ECO:0000259" key="2">
    <source>
        <dbReference type="Pfam" id="PF12697"/>
    </source>
</evidence>
<dbReference type="Proteomes" id="UP000030752">
    <property type="component" value="Unassembled WGS sequence"/>
</dbReference>
<dbReference type="GeneID" id="19977839"/>
<dbReference type="InterPro" id="IPR000073">
    <property type="entry name" value="AB_hydrolase_1"/>
</dbReference>
<sequence length="384" mass="41058">MRIFLPVVPLLTLVVADYSSKKGYTCTEFLLDIPVENATTIVLPLPPIENRYQAISYGQAISTPPGDTPPPPPETSSLTKIFQISGDLCTPNNPGPKSSTIQLLTNGIGYNRTYWDFYLPGSDNPQYSHVHAATAAGYSTLSWNRLGASPSTIADPYSEVQALVEVGILISLTGLARAGKIPGQAEPPANIIHVGHSFGSQLTIGMAALAPEVSDGIVITGLAGDASSLATTLGTVAFQLANENNPERFPKEVYSNGWLTWNSELEQQYIFFSYPNFDPAVLAASEAIKQPLAIGEIFAGGALPTQAPDFSNPVLYLASEHDIACRFDCNDVFGVGSSAWEVFNGTDEIEAFIQPGAGHVLPLHSNVTASYVALDSWIEKHFLA</sequence>
<dbReference type="OrthoDB" id="190201at2759"/>
<dbReference type="SUPFAM" id="SSF53474">
    <property type="entry name" value="alpha/beta-Hydrolases"/>
    <property type="match status" value="1"/>
</dbReference>
<feature type="signal peptide" evidence="1">
    <location>
        <begin position="1"/>
        <end position="16"/>
    </location>
</feature>
<protein>
    <recommendedName>
        <fullName evidence="2">AB hydrolase-1 domain-containing protein</fullName>
    </recommendedName>
</protein>
<keyword evidence="1" id="KW-0732">Signal</keyword>
<evidence type="ECO:0000313" key="4">
    <source>
        <dbReference type="Proteomes" id="UP000030752"/>
    </source>
</evidence>
<organism evidence="3 4">
    <name type="scientific">Cyphellophora europaea (strain CBS 101466)</name>
    <name type="common">Phialophora europaea</name>
    <dbReference type="NCBI Taxonomy" id="1220924"/>
    <lineage>
        <taxon>Eukaryota</taxon>
        <taxon>Fungi</taxon>
        <taxon>Dikarya</taxon>
        <taxon>Ascomycota</taxon>
        <taxon>Pezizomycotina</taxon>
        <taxon>Eurotiomycetes</taxon>
        <taxon>Chaetothyriomycetidae</taxon>
        <taxon>Chaetothyriales</taxon>
        <taxon>Cyphellophoraceae</taxon>
        <taxon>Cyphellophora</taxon>
    </lineage>
</organism>
<dbReference type="eggNOG" id="ENOG502S0NN">
    <property type="taxonomic scope" value="Eukaryota"/>
</dbReference>
<dbReference type="VEuPathDB" id="FungiDB:HMPREF1541_10500"/>
<dbReference type="HOGENOM" id="CLU_034763_1_0_1"/>
<feature type="chain" id="PRO_5004824966" description="AB hydrolase-1 domain-containing protein" evidence="1">
    <location>
        <begin position="17"/>
        <end position="384"/>
    </location>
</feature>
<dbReference type="Pfam" id="PF12697">
    <property type="entry name" value="Abhydrolase_6"/>
    <property type="match status" value="1"/>
</dbReference>
<dbReference type="Gene3D" id="3.40.50.1820">
    <property type="entry name" value="alpha/beta hydrolase"/>
    <property type="match status" value="1"/>
</dbReference>
<evidence type="ECO:0000256" key="1">
    <source>
        <dbReference type="SAM" id="SignalP"/>
    </source>
</evidence>
<name>W2S6Q8_CYPE1</name>
<gene>
    <name evidence="3" type="ORF">HMPREF1541_10500</name>
</gene>
<dbReference type="AlphaFoldDB" id="W2S6Q8"/>
<keyword evidence="4" id="KW-1185">Reference proteome</keyword>
<evidence type="ECO:0000313" key="3">
    <source>
        <dbReference type="EMBL" id="ETN44320.1"/>
    </source>
</evidence>
<dbReference type="EMBL" id="KB822715">
    <property type="protein sequence ID" value="ETN44320.1"/>
    <property type="molecule type" value="Genomic_DNA"/>
</dbReference>
<proteinExistence type="predicted"/>
<feature type="domain" description="AB hydrolase-1" evidence="2">
    <location>
        <begin position="103"/>
        <end position="363"/>
    </location>
</feature>
<dbReference type="InParanoid" id="W2S6Q8"/>
<accession>W2S6Q8</accession>
<dbReference type="InterPro" id="IPR029058">
    <property type="entry name" value="AB_hydrolase_fold"/>
</dbReference>
<reference evidence="3 4" key="1">
    <citation type="submission" date="2013-03" db="EMBL/GenBank/DDBJ databases">
        <title>The Genome Sequence of Phialophora europaea CBS 101466.</title>
        <authorList>
            <consortium name="The Broad Institute Genomics Platform"/>
            <person name="Cuomo C."/>
            <person name="de Hoog S."/>
            <person name="Gorbushina A."/>
            <person name="Walker B."/>
            <person name="Young S.K."/>
            <person name="Zeng Q."/>
            <person name="Gargeya S."/>
            <person name="Fitzgerald M."/>
            <person name="Haas B."/>
            <person name="Abouelleil A."/>
            <person name="Allen A.W."/>
            <person name="Alvarado L."/>
            <person name="Arachchi H.M."/>
            <person name="Berlin A.M."/>
            <person name="Chapman S.B."/>
            <person name="Gainer-Dewar J."/>
            <person name="Goldberg J."/>
            <person name="Griggs A."/>
            <person name="Gujja S."/>
            <person name="Hansen M."/>
            <person name="Howarth C."/>
            <person name="Imamovic A."/>
            <person name="Ireland A."/>
            <person name="Larimer J."/>
            <person name="McCowan C."/>
            <person name="Murphy C."/>
            <person name="Pearson M."/>
            <person name="Poon T.W."/>
            <person name="Priest M."/>
            <person name="Roberts A."/>
            <person name="Saif S."/>
            <person name="Shea T."/>
            <person name="Sisk P."/>
            <person name="Sykes S."/>
            <person name="Wortman J."/>
            <person name="Nusbaum C."/>
            <person name="Birren B."/>
        </authorList>
    </citation>
    <scope>NUCLEOTIDE SEQUENCE [LARGE SCALE GENOMIC DNA]</scope>
    <source>
        <strain evidence="3 4">CBS 101466</strain>
    </source>
</reference>
<dbReference type="RefSeq" id="XP_008713393.1">
    <property type="nucleotide sequence ID" value="XM_008715171.1"/>
</dbReference>